<dbReference type="SUPFAM" id="SSF51430">
    <property type="entry name" value="NAD(P)-linked oxidoreductase"/>
    <property type="match status" value="1"/>
</dbReference>
<protein>
    <recommendedName>
        <fullName evidence="3">NADP-dependent oxidoreductase domain-containing protein</fullName>
    </recommendedName>
</protein>
<dbReference type="Proteomes" id="UP000503462">
    <property type="component" value="Chromosome 1"/>
</dbReference>
<organism evidence="4 5">
    <name type="scientific">Peltaster fructicola</name>
    <dbReference type="NCBI Taxonomy" id="286661"/>
    <lineage>
        <taxon>Eukaryota</taxon>
        <taxon>Fungi</taxon>
        <taxon>Dikarya</taxon>
        <taxon>Ascomycota</taxon>
        <taxon>Pezizomycotina</taxon>
        <taxon>Dothideomycetes</taxon>
        <taxon>Dothideomycetes incertae sedis</taxon>
        <taxon>Peltaster</taxon>
    </lineage>
</organism>
<name>A0A6H0XPH5_9PEZI</name>
<dbReference type="EMBL" id="CP051139">
    <property type="protein sequence ID" value="QIW96585.1"/>
    <property type="molecule type" value="Genomic_DNA"/>
</dbReference>
<evidence type="ECO:0000259" key="3">
    <source>
        <dbReference type="Pfam" id="PF00248"/>
    </source>
</evidence>
<gene>
    <name evidence="4" type="ORF">AMS68_002103</name>
</gene>
<reference evidence="4 5" key="1">
    <citation type="journal article" date="2016" name="Sci. Rep.">
        <title>Peltaster fructicola genome reveals evolution from an invasive phytopathogen to an ectophytic parasite.</title>
        <authorList>
            <person name="Xu C."/>
            <person name="Chen H."/>
            <person name="Gleason M.L."/>
            <person name="Xu J.R."/>
            <person name="Liu H."/>
            <person name="Zhang R."/>
            <person name="Sun G."/>
        </authorList>
    </citation>
    <scope>NUCLEOTIDE SEQUENCE [LARGE SCALE GENOMIC DNA]</scope>
    <source>
        <strain evidence="4 5">LNHT1506</strain>
    </source>
</reference>
<keyword evidence="5" id="KW-1185">Reference proteome</keyword>
<evidence type="ECO:0000256" key="2">
    <source>
        <dbReference type="ARBA" id="ARBA00038157"/>
    </source>
</evidence>
<sequence length="358" mass="39304">MASFMTPAPTPSTPLGLHKILSSTAGIHVSPLILGGMSLGNKWPFMGDLTKQQAFALLDAFYKAGGNFIDTANAYHDGQSEEWIGEWLQDKRDDIILATKYSFHYKAPTNEDKTPAKNNAWGNSKRSMITSLRDSLVKLNTDFVDIFYVHWWDFTCSIPEVMDALHLLVLQDKVLYLGISDTPAWVIAAANTYASDHGKTPFSIVQGKWNVADRDFERELLPMATHFGMAIAPWNVLGGGRFRTTESDSPRTADQTEEEAAISKKLSKIADAHSTTIQSICIAYLRGKSSLVIPLIGGRKVEHLEANIKALEVVLTAEEIAELEGEFDPGFPANFTGQDFHVTGKAGTMIKASGPLVL</sequence>
<proteinExistence type="inferred from homology"/>
<dbReference type="AlphaFoldDB" id="A0A6H0XPH5"/>
<dbReference type="InterPro" id="IPR050523">
    <property type="entry name" value="AKR_Detox_Biosynth"/>
</dbReference>
<dbReference type="PANTHER" id="PTHR43364:SF2">
    <property type="entry name" value="ARYL-ALCOHOL DEHYDROGENASE AAD10-RELATED"/>
    <property type="match status" value="1"/>
</dbReference>
<evidence type="ECO:0000313" key="5">
    <source>
        <dbReference type="Proteomes" id="UP000503462"/>
    </source>
</evidence>
<dbReference type="PANTHER" id="PTHR43364">
    <property type="entry name" value="NADH-SPECIFIC METHYLGLYOXAL REDUCTASE-RELATED"/>
    <property type="match status" value="1"/>
</dbReference>
<dbReference type="Gene3D" id="3.20.20.100">
    <property type="entry name" value="NADP-dependent oxidoreductase domain"/>
    <property type="match status" value="1"/>
</dbReference>
<dbReference type="GO" id="GO:0016491">
    <property type="term" value="F:oxidoreductase activity"/>
    <property type="evidence" value="ECO:0007669"/>
    <property type="project" value="UniProtKB-KW"/>
</dbReference>
<dbReference type="InterPro" id="IPR023210">
    <property type="entry name" value="NADP_OxRdtase_dom"/>
</dbReference>
<dbReference type="InterPro" id="IPR036812">
    <property type="entry name" value="NAD(P)_OxRdtase_dom_sf"/>
</dbReference>
<comment type="similarity">
    <text evidence="2">Belongs to the aldo/keto reductase family. Aldo/keto reductase 2 subfamily.</text>
</comment>
<feature type="domain" description="NADP-dependent oxidoreductase" evidence="3">
    <location>
        <begin position="31"/>
        <end position="324"/>
    </location>
</feature>
<dbReference type="Pfam" id="PF00248">
    <property type="entry name" value="Aldo_ket_red"/>
    <property type="match status" value="1"/>
</dbReference>
<evidence type="ECO:0000313" key="4">
    <source>
        <dbReference type="EMBL" id="QIW96585.1"/>
    </source>
</evidence>
<evidence type="ECO:0000256" key="1">
    <source>
        <dbReference type="ARBA" id="ARBA00023002"/>
    </source>
</evidence>
<keyword evidence="1" id="KW-0560">Oxidoreductase</keyword>
<dbReference type="OrthoDB" id="48988at2759"/>
<accession>A0A6H0XPH5</accession>